<evidence type="ECO:0008006" key="3">
    <source>
        <dbReference type="Google" id="ProtNLM"/>
    </source>
</evidence>
<keyword evidence="2" id="KW-1185">Reference proteome</keyword>
<evidence type="ECO:0000313" key="1">
    <source>
        <dbReference type="EMBL" id="KIN07328.1"/>
    </source>
</evidence>
<proteinExistence type="predicted"/>
<dbReference type="PANTHER" id="PTHR38115">
    <property type="entry name" value="LIPOCALIN-LIKE DOMAIN-CONTAINING PROTEIN"/>
    <property type="match status" value="1"/>
</dbReference>
<dbReference type="InParanoid" id="A0A0C3DZ08"/>
<dbReference type="AlphaFoldDB" id="A0A0C3DZ08"/>
<name>A0A0C3DZ08_OIDMZ</name>
<reference evidence="2" key="2">
    <citation type="submission" date="2015-01" db="EMBL/GenBank/DDBJ databases">
        <title>Evolutionary Origins and Diversification of the Mycorrhizal Mutualists.</title>
        <authorList>
            <consortium name="DOE Joint Genome Institute"/>
            <consortium name="Mycorrhizal Genomics Consortium"/>
            <person name="Kohler A."/>
            <person name="Kuo A."/>
            <person name="Nagy L.G."/>
            <person name="Floudas D."/>
            <person name="Copeland A."/>
            <person name="Barry K.W."/>
            <person name="Cichocki N."/>
            <person name="Veneault-Fourrey C."/>
            <person name="LaButti K."/>
            <person name="Lindquist E.A."/>
            <person name="Lipzen A."/>
            <person name="Lundell T."/>
            <person name="Morin E."/>
            <person name="Murat C."/>
            <person name="Riley R."/>
            <person name="Ohm R."/>
            <person name="Sun H."/>
            <person name="Tunlid A."/>
            <person name="Henrissat B."/>
            <person name="Grigoriev I.V."/>
            <person name="Hibbett D.S."/>
            <person name="Martin F."/>
        </authorList>
    </citation>
    <scope>NUCLEOTIDE SEQUENCE [LARGE SCALE GENOMIC DNA]</scope>
    <source>
        <strain evidence="2">Zn</strain>
    </source>
</reference>
<dbReference type="OrthoDB" id="425354at2759"/>
<gene>
    <name evidence="1" type="ORF">OIDMADRAFT_185826</name>
</gene>
<dbReference type="PANTHER" id="PTHR38115:SF1">
    <property type="entry name" value="LIPOCALIN-LIKE DOMAIN-CONTAINING PROTEIN"/>
    <property type="match status" value="1"/>
</dbReference>
<organism evidence="1 2">
    <name type="scientific">Oidiodendron maius (strain Zn)</name>
    <dbReference type="NCBI Taxonomy" id="913774"/>
    <lineage>
        <taxon>Eukaryota</taxon>
        <taxon>Fungi</taxon>
        <taxon>Dikarya</taxon>
        <taxon>Ascomycota</taxon>
        <taxon>Pezizomycotina</taxon>
        <taxon>Leotiomycetes</taxon>
        <taxon>Leotiomycetes incertae sedis</taxon>
        <taxon>Myxotrichaceae</taxon>
        <taxon>Oidiodendron</taxon>
    </lineage>
</organism>
<dbReference type="Proteomes" id="UP000054321">
    <property type="component" value="Unassembled WGS sequence"/>
</dbReference>
<dbReference type="HOGENOM" id="CLU_088979_2_0_1"/>
<dbReference type="InterPro" id="IPR053037">
    <property type="entry name" value="Pericyclase_pydY-like"/>
</dbReference>
<evidence type="ECO:0000313" key="2">
    <source>
        <dbReference type="Proteomes" id="UP000054321"/>
    </source>
</evidence>
<accession>A0A0C3DZ08</accession>
<sequence>MAAPASVTIKDLSGTFYMNKTLSDDPDPVLALQGVSWITRSLISLATVYLNVKQYKDDAGVVHIDIDQVTTGGLQGTTELRTLDWEKREHEDHIFGKLHGQTRFINTDAIEDAYLKEGWLEGDEEKGGPEGELHIQSHVEAVAGWTADMIWGFAEIDGERRYTRRVVVTKGDQVLKVRLIYDYYVQAE</sequence>
<protein>
    <recommendedName>
        <fullName evidence="3">LCCL domain-containing protein</fullName>
    </recommendedName>
</protein>
<dbReference type="EMBL" id="KN832870">
    <property type="protein sequence ID" value="KIN07328.1"/>
    <property type="molecule type" value="Genomic_DNA"/>
</dbReference>
<reference evidence="1 2" key="1">
    <citation type="submission" date="2014-04" db="EMBL/GenBank/DDBJ databases">
        <authorList>
            <consortium name="DOE Joint Genome Institute"/>
            <person name="Kuo A."/>
            <person name="Martino E."/>
            <person name="Perotto S."/>
            <person name="Kohler A."/>
            <person name="Nagy L.G."/>
            <person name="Floudas D."/>
            <person name="Copeland A."/>
            <person name="Barry K.W."/>
            <person name="Cichocki N."/>
            <person name="Veneault-Fourrey C."/>
            <person name="LaButti K."/>
            <person name="Lindquist E.A."/>
            <person name="Lipzen A."/>
            <person name="Lundell T."/>
            <person name="Morin E."/>
            <person name="Murat C."/>
            <person name="Sun H."/>
            <person name="Tunlid A."/>
            <person name="Henrissat B."/>
            <person name="Grigoriev I.V."/>
            <person name="Hibbett D.S."/>
            <person name="Martin F."/>
            <person name="Nordberg H.P."/>
            <person name="Cantor M.N."/>
            <person name="Hua S.X."/>
        </authorList>
    </citation>
    <scope>NUCLEOTIDE SEQUENCE [LARGE SCALE GENOMIC DNA]</scope>
    <source>
        <strain evidence="1 2">Zn</strain>
    </source>
</reference>